<dbReference type="SMART" id="SM00440">
    <property type="entry name" value="ZnF_C2C2"/>
    <property type="match status" value="1"/>
</dbReference>
<evidence type="ECO:0000313" key="16">
    <source>
        <dbReference type="Proteomes" id="UP000256601"/>
    </source>
</evidence>
<comment type="function">
    <text evidence="8">DNA-dependent RNA polymerase catalyzes the transcription of DNA into RNA using the four ribonucleoside triphosphates as substrates.</text>
</comment>
<name>A0A1D8NFQ9_YARLL</name>
<accession>A0A1D8NFQ9</accession>
<feature type="binding site" evidence="9">
    <location>
        <position position="25"/>
    </location>
    <ligand>
        <name>Zn(2+)</name>
        <dbReference type="ChEBI" id="CHEBI:29105"/>
        <label>1</label>
    </ligand>
</feature>
<dbReference type="PANTHER" id="PTHR11239">
    <property type="entry name" value="DNA-DIRECTED RNA POLYMERASE"/>
    <property type="match status" value="1"/>
</dbReference>
<keyword evidence="2 8" id="KW-0240">DNA-directed RNA polymerase</keyword>
<proteinExistence type="inferred from homology"/>
<sequence length="110" mass="12700">MLTFCPTCTNMLTLSTSGNGMRFECRTCPYEYYLQDGTIVYDRKVLEKKKVDSVLGGENAWENVDKDPGSQCPKCSNMGAYFYMLQIRSADEPMTKFCRCTACFHQWREN</sequence>
<dbReference type="VEuPathDB" id="FungiDB:YALI1_D28213g"/>
<dbReference type="Pfam" id="PF01096">
    <property type="entry name" value="Zn_ribbon_TFIIS"/>
    <property type="match status" value="1"/>
</dbReference>
<dbReference type="PROSITE" id="PS00466">
    <property type="entry name" value="ZF_TFIIS_1"/>
    <property type="match status" value="1"/>
</dbReference>
<keyword evidence="7 8" id="KW-0539">Nucleus</keyword>
<keyword evidence="3 9" id="KW-0479">Metal-binding</keyword>
<dbReference type="Gene3D" id="2.20.25.10">
    <property type="match status" value="1"/>
</dbReference>
<keyword evidence="4 10" id="KW-0863">Zinc-finger</keyword>
<dbReference type="EMBL" id="CP017556">
    <property type="protein sequence ID" value="AOW04454.1"/>
    <property type="molecule type" value="Genomic_DNA"/>
</dbReference>
<feature type="domain" description="TFIIS-type" evidence="12">
    <location>
        <begin position="68"/>
        <end position="108"/>
    </location>
</feature>
<feature type="zinc finger region" description="C4-type" evidence="10">
    <location>
        <begin position="5"/>
        <end position="28"/>
    </location>
</feature>
<dbReference type="GO" id="GO:0006384">
    <property type="term" value="P:transcription initiation at RNA polymerase III promoter"/>
    <property type="evidence" value="ECO:0007669"/>
    <property type="project" value="EnsemblFungi"/>
</dbReference>
<dbReference type="SMART" id="SM00661">
    <property type="entry name" value="RPOL9"/>
    <property type="match status" value="1"/>
</dbReference>
<evidence type="ECO:0000259" key="12">
    <source>
        <dbReference type="PROSITE" id="PS51133"/>
    </source>
</evidence>
<protein>
    <recommendedName>
        <fullName evidence="8">DNA-directed RNA polymerase subunit</fullName>
    </recommendedName>
</protein>
<evidence type="ECO:0000256" key="5">
    <source>
        <dbReference type="ARBA" id="ARBA00022833"/>
    </source>
</evidence>
<dbReference type="InterPro" id="IPR001222">
    <property type="entry name" value="Znf_TFIIS"/>
</dbReference>
<feature type="binding site" evidence="9">
    <location>
        <position position="28"/>
    </location>
    <ligand>
        <name>Zn(2+)</name>
        <dbReference type="ChEBI" id="CHEBI:29105"/>
        <label>1</label>
    </ligand>
</feature>
<dbReference type="InterPro" id="IPR012164">
    <property type="entry name" value="Rpa12/Rpb9/Rpc10/TFS"/>
</dbReference>
<evidence type="ECO:0000256" key="7">
    <source>
        <dbReference type="ARBA" id="ARBA00023242"/>
    </source>
</evidence>
<dbReference type="GO" id="GO:0042797">
    <property type="term" value="P:tRNA transcription by RNA polymerase III"/>
    <property type="evidence" value="ECO:0007669"/>
    <property type="project" value="EnsemblFungi"/>
</dbReference>
<dbReference type="AlphaFoldDB" id="A0A1D8NFQ9"/>
<feature type="binding site" evidence="9">
    <location>
        <position position="100"/>
    </location>
    <ligand>
        <name>Zn(2+)</name>
        <dbReference type="ChEBI" id="CHEBI:29105"/>
        <label>2</label>
    </ligand>
</feature>
<evidence type="ECO:0000256" key="11">
    <source>
        <dbReference type="RuleBase" id="RU003474"/>
    </source>
</evidence>
<evidence type="ECO:0000313" key="15">
    <source>
        <dbReference type="Proteomes" id="UP000182444"/>
    </source>
</evidence>
<evidence type="ECO:0000256" key="10">
    <source>
        <dbReference type="PIRSR" id="PIRSR005586-2"/>
    </source>
</evidence>
<feature type="binding site" evidence="9">
    <location>
        <position position="75"/>
    </location>
    <ligand>
        <name>Zn(2+)</name>
        <dbReference type="ChEBI" id="CHEBI:29105"/>
        <label>2</label>
    </ligand>
</feature>
<dbReference type="Proteomes" id="UP000182444">
    <property type="component" value="Chromosome 1D"/>
</dbReference>
<keyword evidence="5 9" id="KW-0862">Zinc</keyword>
<evidence type="ECO:0000256" key="4">
    <source>
        <dbReference type="ARBA" id="ARBA00022771"/>
    </source>
</evidence>
<dbReference type="eggNOG" id="KOG2906">
    <property type="taxonomic scope" value="Eukaryota"/>
</dbReference>
<dbReference type="GO" id="GO:0006386">
    <property type="term" value="P:termination of RNA polymerase III transcription"/>
    <property type="evidence" value="ECO:0007669"/>
    <property type="project" value="EnsemblFungi"/>
</dbReference>
<dbReference type="OMA" id="MEFCDEC"/>
<dbReference type="InterPro" id="IPR001529">
    <property type="entry name" value="Zn_ribbon_RPB9"/>
</dbReference>
<organism evidence="13 15">
    <name type="scientific">Yarrowia lipolytica</name>
    <name type="common">Candida lipolytica</name>
    <dbReference type="NCBI Taxonomy" id="4952"/>
    <lineage>
        <taxon>Eukaryota</taxon>
        <taxon>Fungi</taxon>
        <taxon>Dikarya</taxon>
        <taxon>Ascomycota</taxon>
        <taxon>Saccharomycotina</taxon>
        <taxon>Dipodascomycetes</taxon>
        <taxon>Dipodascales</taxon>
        <taxon>Dipodascales incertae sedis</taxon>
        <taxon>Yarrowia</taxon>
    </lineage>
</organism>
<dbReference type="CDD" id="cd10509">
    <property type="entry name" value="Zn-ribbon_RPC11"/>
    <property type="match status" value="1"/>
</dbReference>
<evidence type="ECO:0000313" key="14">
    <source>
        <dbReference type="EMBL" id="RDW26146.1"/>
    </source>
</evidence>
<gene>
    <name evidence="14" type="ORF">B0I71DRAFT_131349</name>
    <name evidence="13" type="ORF">YALI1_D28213g</name>
</gene>
<feature type="binding site" evidence="9">
    <location>
        <position position="8"/>
    </location>
    <ligand>
        <name>Zn(2+)</name>
        <dbReference type="ChEBI" id="CHEBI:29105"/>
        <label>1</label>
    </ligand>
</feature>
<comment type="subcellular location">
    <subcellularLocation>
        <location evidence="1 8">Nucleus</location>
    </subcellularLocation>
</comment>
<dbReference type="GO" id="GO:0008270">
    <property type="term" value="F:zinc ion binding"/>
    <property type="evidence" value="ECO:0007669"/>
    <property type="project" value="UniProtKB-KW"/>
</dbReference>
<evidence type="ECO:0000256" key="9">
    <source>
        <dbReference type="PIRSR" id="PIRSR005586-1"/>
    </source>
</evidence>
<evidence type="ECO:0000256" key="3">
    <source>
        <dbReference type="ARBA" id="ARBA00022723"/>
    </source>
</evidence>
<keyword evidence="6 8" id="KW-0804">Transcription</keyword>
<dbReference type="PIRSF" id="PIRSF005586">
    <property type="entry name" value="RNApol_RpoM"/>
    <property type="match status" value="1"/>
</dbReference>
<evidence type="ECO:0000256" key="1">
    <source>
        <dbReference type="ARBA" id="ARBA00004123"/>
    </source>
</evidence>
<reference evidence="13 15" key="1">
    <citation type="journal article" date="2016" name="PLoS ONE">
        <title>Sequence Assembly of Yarrowia lipolytica Strain W29/CLIB89 Shows Transposable Element Diversity.</title>
        <authorList>
            <person name="Magnan C."/>
            <person name="Yu J."/>
            <person name="Chang I."/>
            <person name="Jahn E."/>
            <person name="Kanomata Y."/>
            <person name="Wu J."/>
            <person name="Zeller M."/>
            <person name="Oakes M."/>
            <person name="Baldi P."/>
            <person name="Sandmeyer S."/>
        </authorList>
    </citation>
    <scope>NUCLEOTIDE SEQUENCE [LARGE SCALE GENOMIC DNA]</scope>
    <source>
        <strain evidence="13">CLIB89</strain>
        <strain evidence="15">CLIB89(W29)</strain>
    </source>
</reference>
<dbReference type="VEuPathDB" id="FungiDB:YALI0_D22308g"/>
<feature type="binding site" evidence="9">
    <location>
        <position position="103"/>
    </location>
    <ligand>
        <name>Zn(2+)</name>
        <dbReference type="ChEBI" id="CHEBI:29105"/>
        <label>2</label>
    </ligand>
</feature>
<evidence type="ECO:0000256" key="8">
    <source>
        <dbReference type="PIRNR" id="PIRNR005586"/>
    </source>
</evidence>
<dbReference type="GO" id="GO:0005666">
    <property type="term" value="C:RNA polymerase III complex"/>
    <property type="evidence" value="ECO:0007669"/>
    <property type="project" value="EnsemblFungi"/>
</dbReference>
<dbReference type="GO" id="GO:0003676">
    <property type="term" value="F:nucleic acid binding"/>
    <property type="evidence" value="ECO:0007669"/>
    <property type="project" value="InterPro"/>
</dbReference>
<dbReference type="InterPro" id="IPR034014">
    <property type="entry name" value="Zn_ribbon_RPC11_C"/>
</dbReference>
<feature type="binding site" evidence="9">
    <location>
        <position position="5"/>
    </location>
    <ligand>
        <name>Zn(2+)</name>
        <dbReference type="ChEBI" id="CHEBI:29105"/>
        <label>1</label>
    </ligand>
</feature>
<evidence type="ECO:0000313" key="13">
    <source>
        <dbReference type="EMBL" id="AOW04454.1"/>
    </source>
</evidence>
<dbReference type="PANTHER" id="PTHR11239:SF12">
    <property type="entry name" value="DNA-DIRECTED RNA POLYMERASE III SUBUNIT RPC10"/>
    <property type="match status" value="1"/>
</dbReference>
<dbReference type="EMBL" id="KZ858985">
    <property type="protein sequence ID" value="RDW26146.1"/>
    <property type="molecule type" value="Genomic_DNA"/>
</dbReference>
<dbReference type="PROSITE" id="PS51133">
    <property type="entry name" value="ZF_TFIIS_2"/>
    <property type="match status" value="1"/>
</dbReference>
<reference evidence="14 16" key="2">
    <citation type="submission" date="2018-07" db="EMBL/GenBank/DDBJ databases">
        <title>Draft Genome Assemblies for Five Robust Yarrowia lipolytica Strains Exhibiting High Lipid Production and Pentose Sugar Utilization and Sugar Alcohol Secretion from Undetoxified Lignocellulosic Biomass Hydrolysates.</title>
        <authorList>
            <consortium name="DOE Joint Genome Institute"/>
            <person name="Walker C."/>
            <person name="Ryu S."/>
            <person name="Na H."/>
            <person name="Zane M."/>
            <person name="LaButti K."/>
            <person name="Lipzen A."/>
            <person name="Haridas S."/>
            <person name="Barry K."/>
            <person name="Grigoriev I.V."/>
            <person name="Quarterman J."/>
            <person name="Slininger P."/>
            <person name="Dien B."/>
            <person name="Trinh C.T."/>
        </authorList>
    </citation>
    <scope>NUCLEOTIDE SEQUENCE [LARGE SCALE GENOMIC DNA]</scope>
    <source>
        <strain evidence="14 16">YB392</strain>
    </source>
</reference>
<dbReference type="SUPFAM" id="SSF57783">
    <property type="entry name" value="Zinc beta-ribbon"/>
    <property type="match status" value="2"/>
</dbReference>
<evidence type="ECO:0000256" key="6">
    <source>
        <dbReference type="ARBA" id="ARBA00023163"/>
    </source>
</evidence>
<evidence type="ECO:0000256" key="2">
    <source>
        <dbReference type="ARBA" id="ARBA00022478"/>
    </source>
</evidence>
<comment type="similarity">
    <text evidence="8 11">Belongs to the archaeal rpoM/eukaryotic RPA12/RPB9/RPC11 RNA polymerase family.</text>
</comment>
<dbReference type="FunFam" id="2.20.25.10:FF:000005">
    <property type="entry name" value="DNA-directed RNA polymerase subunit"/>
    <property type="match status" value="1"/>
</dbReference>
<dbReference type="GO" id="GO:0003899">
    <property type="term" value="F:DNA-directed RNA polymerase activity"/>
    <property type="evidence" value="ECO:0007669"/>
    <property type="project" value="EnsemblFungi"/>
</dbReference>
<dbReference type="Proteomes" id="UP000256601">
    <property type="component" value="Unassembled WGS sequence"/>
</dbReference>
<dbReference type="Pfam" id="PF02150">
    <property type="entry name" value="Zn_ribbon_RPB9"/>
    <property type="match status" value="1"/>
</dbReference>
<feature type="binding site" evidence="9">
    <location>
        <position position="72"/>
    </location>
    <ligand>
        <name>Zn(2+)</name>
        <dbReference type="ChEBI" id="CHEBI:29105"/>
        <label>2</label>
    </ligand>
</feature>